<evidence type="ECO:0000313" key="2">
    <source>
        <dbReference type="EMBL" id="AFP63477.1"/>
    </source>
</evidence>
<dbReference type="AlphaFoldDB" id="T1PLN4"/>
<organism evidence="2">
    <name type="scientific">Musca domestica</name>
    <name type="common">House fly</name>
    <dbReference type="NCBI Taxonomy" id="7370"/>
    <lineage>
        <taxon>Eukaryota</taxon>
        <taxon>Metazoa</taxon>
        <taxon>Ecdysozoa</taxon>
        <taxon>Arthropoda</taxon>
        <taxon>Hexapoda</taxon>
        <taxon>Insecta</taxon>
        <taxon>Pterygota</taxon>
        <taxon>Neoptera</taxon>
        <taxon>Endopterygota</taxon>
        <taxon>Diptera</taxon>
        <taxon>Brachycera</taxon>
        <taxon>Muscomorpha</taxon>
        <taxon>Muscoidea</taxon>
        <taxon>Muscidae</taxon>
        <taxon>Musca</taxon>
    </lineage>
</organism>
<dbReference type="VEuPathDB" id="VectorBase:MDOA006063"/>
<dbReference type="EMBL" id="KA648848">
    <property type="protein sequence ID" value="AFP63477.1"/>
    <property type="molecule type" value="mRNA"/>
</dbReference>
<evidence type="ECO:0000256" key="1">
    <source>
        <dbReference type="SAM" id="MobiDB-lite"/>
    </source>
</evidence>
<dbReference type="VEuPathDB" id="VectorBase:MDOMA2_005135"/>
<feature type="region of interest" description="Disordered" evidence="1">
    <location>
        <begin position="114"/>
        <end position="161"/>
    </location>
</feature>
<name>T1PLN4_MUSDO</name>
<proteinExistence type="evidence at transcript level"/>
<protein>
    <submittedName>
        <fullName evidence="2">Uncharacterized protein</fullName>
    </submittedName>
</protein>
<accession>T1PLN4</accession>
<sequence>MKAMSMAGSEKENNDKLAALWMYAAQTANMGASKPKMAPNGRPVMLIPATGSLTPSMVPQPMLAPPAMAPAMPPAAYRGGMTLPMIRTASMPVIYGPPPQALYAASMPAASMTGTYRTQRSAKSVDARKKRRAAAQLLRSGKSDANRRQRRKSDADVIDGNPSFQYTGLDRAIADNFLARQEQQTHVGHVDYSSSSGASDTYGQSTTMMNGNGPSRASSKTKIVCRDVVM</sequence>
<reference evidence="2" key="1">
    <citation type="submission" date="2012-08" db="EMBL/GenBank/DDBJ databases">
        <title>Transcriptome of adult Musca domestica launches a platform for comparative house fly gene expression and characterization of differential gene expression among resistant and susceptible house flies.</title>
        <authorList>
            <person name="Liu N."/>
            <person name="Zhang L."/>
            <person name="Li M."/>
            <person name="Reid W."/>
        </authorList>
    </citation>
    <scope>NUCLEOTIDE SEQUENCE</scope>
    <source>
        <strain evidence="2">ALHF</strain>
        <tissue evidence="2">Whole body</tissue>
    </source>
</reference>
<feature type="compositionally biased region" description="Basic and acidic residues" evidence="1">
    <location>
        <begin position="141"/>
        <end position="155"/>
    </location>
</feature>